<proteinExistence type="predicted"/>
<accession>U2YP56</accession>
<dbReference type="RefSeq" id="WP_021691220.1">
    <property type="nucleotide sequence ID" value="NZ_BASZ01000009.1"/>
</dbReference>
<organism evidence="2 3">
    <name type="scientific">Caenibius tardaugens NBRC 16725</name>
    <dbReference type="NCBI Taxonomy" id="1219035"/>
    <lineage>
        <taxon>Bacteria</taxon>
        <taxon>Pseudomonadati</taxon>
        <taxon>Pseudomonadota</taxon>
        <taxon>Alphaproteobacteria</taxon>
        <taxon>Sphingomonadales</taxon>
        <taxon>Erythrobacteraceae</taxon>
        <taxon>Caenibius</taxon>
    </lineage>
</organism>
<dbReference type="InterPro" id="IPR032710">
    <property type="entry name" value="NTF2-like_dom_sf"/>
</dbReference>
<name>U2YP56_9SPHN</name>
<dbReference type="AlphaFoldDB" id="U2YP56"/>
<protein>
    <recommendedName>
        <fullName evidence="1">SnoaL-like domain-containing protein</fullName>
    </recommendedName>
</protein>
<dbReference type="Gene3D" id="3.10.450.50">
    <property type="match status" value="1"/>
</dbReference>
<dbReference type="SUPFAM" id="SSF54427">
    <property type="entry name" value="NTF2-like"/>
    <property type="match status" value="1"/>
</dbReference>
<dbReference type="Pfam" id="PF13577">
    <property type="entry name" value="SnoaL_4"/>
    <property type="match status" value="1"/>
</dbReference>
<dbReference type="EMBL" id="BASZ01000009">
    <property type="protein sequence ID" value="GAD50402.1"/>
    <property type="molecule type" value="Genomic_DNA"/>
</dbReference>
<sequence length="188" mass="21620">MKPAQPRFQKTRAYTPESVAKRQEVIDVAIRYSSSLENFDLERYVTCFTDNPQFLIRDPEENDWRNYASPEVANTPGASLAVGVAQARFTLGRIDSIHWILSNFEVDIDGDKAWMRCNFTCTHRMDDHPSGAFCVLGGYYEDDLVRVDGEWRIAIRRTDIRWRTGDIAIVRGGGNRYSEEIMTTTEIQ</sequence>
<comment type="caution">
    <text evidence="2">The sequence shown here is derived from an EMBL/GenBank/DDBJ whole genome shotgun (WGS) entry which is preliminary data.</text>
</comment>
<keyword evidence="3" id="KW-1185">Reference proteome</keyword>
<reference evidence="2 3" key="1">
    <citation type="submission" date="2013-09" db="EMBL/GenBank/DDBJ databases">
        <title>Whole genome shotgun sequence of Novosphingobium tardaugens NBRC 16725.</title>
        <authorList>
            <person name="Isaki S."/>
            <person name="Hosoyama A."/>
            <person name="Tsuchikane K."/>
            <person name="Katsumata H."/>
            <person name="Ando Y."/>
            <person name="Yamazaki S."/>
            <person name="Fujita N."/>
        </authorList>
    </citation>
    <scope>NUCLEOTIDE SEQUENCE [LARGE SCALE GENOMIC DNA]</scope>
    <source>
        <strain evidence="2 3">NBRC 16725</strain>
    </source>
</reference>
<gene>
    <name evidence="2" type="ORF">NT2_09_00100</name>
</gene>
<dbReference type="eggNOG" id="COG5517">
    <property type="taxonomic scope" value="Bacteria"/>
</dbReference>
<dbReference type="InterPro" id="IPR037401">
    <property type="entry name" value="SnoaL-like"/>
</dbReference>
<dbReference type="Proteomes" id="UP000016568">
    <property type="component" value="Unassembled WGS sequence"/>
</dbReference>
<feature type="domain" description="SnoaL-like" evidence="1">
    <location>
        <begin position="18"/>
        <end position="157"/>
    </location>
</feature>
<evidence type="ECO:0000313" key="3">
    <source>
        <dbReference type="Proteomes" id="UP000016568"/>
    </source>
</evidence>
<evidence type="ECO:0000259" key="1">
    <source>
        <dbReference type="Pfam" id="PF13577"/>
    </source>
</evidence>
<evidence type="ECO:0000313" key="2">
    <source>
        <dbReference type="EMBL" id="GAD50402.1"/>
    </source>
</evidence>